<keyword evidence="4" id="KW-1185">Reference proteome</keyword>
<dbReference type="InterPro" id="IPR012464">
    <property type="entry name" value="DUF1676"/>
</dbReference>
<evidence type="ECO:0000313" key="2">
    <source>
        <dbReference type="EMBL" id="KAL0811298.1"/>
    </source>
</evidence>
<dbReference type="Pfam" id="PF07898">
    <property type="entry name" value="DUF1676"/>
    <property type="match status" value="1"/>
</dbReference>
<feature type="chain" id="PRO_5044722643" evidence="1">
    <location>
        <begin position="24"/>
        <end position="271"/>
    </location>
</feature>
<evidence type="ECO:0000313" key="5">
    <source>
        <dbReference type="Proteomes" id="UP001549921"/>
    </source>
</evidence>
<feature type="signal peptide" evidence="1">
    <location>
        <begin position="1"/>
        <end position="23"/>
    </location>
</feature>
<reference evidence="4 5" key="1">
    <citation type="submission" date="2024-06" db="EMBL/GenBank/DDBJ databases">
        <title>A chromosome-level genome assembly of beet webworm, Loxostege sticticalis.</title>
        <authorList>
            <person name="Zhang Y."/>
        </authorList>
    </citation>
    <scope>NUCLEOTIDE SEQUENCE [LARGE SCALE GENOMIC DNA]</scope>
    <source>
        <strain evidence="3">AQ026</strain>
        <strain evidence="2">AQ028</strain>
        <tissue evidence="2">Male pupae</tissue>
        <tissue evidence="3">Whole body</tissue>
    </source>
</reference>
<name>A0ABD0SDB3_LOXSC</name>
<accession>A0ABD0SDB3</accession>
<organism evidence="2 5">
    <name type="scientific">Loxostege sticticalis</name>
    <name type="common">Beet webworm moth</name>
    <dbReference type="NCBI Taxonomy" id="481309"/>
    <lineage>
        <taxon>Eukaryota</taxon>
        <taxon>Metazoa</taxon>
        <taxon>Ecdysozoa</taxon>
        <taxon>Arthropoda</taxon>
        <taxon>Hexapoda</taxon>
        <taxon>Insecta</taxon>
        <taxon>Pterygota</taxon>
        <taxon>Neoptera</taxon>
        <taxon>Endopterygota</taxon>
        <taxon>Lepidoptera</taxon>
        <taxon>Glossata</taxon>
        <taxon>Ditrysia</taxon>
        <taxon>Pyraloidea</taxon>
        <taxon>Crambidae</taxon>
        <taxon>Pyraustinae</taxon>
        <taxon>Loxostege</taxon>
    </lineage>
</organism>
<dbReference type="PANTHER" id="PTHR21879">
    <property type="entry name" value="FI03362P-RELATED-RELATED"/>
    <property type="match status" value="1"/>
</dbReference>
<gene>
    <name evidence="3" type="ORF">ABMA27_009414</name>
    <name evidence="2" type="ORF">ABMA28_009712</name>
</gene>
<sequence length="271" mass="30223">MSPKLSLSIQILLVLILFKQTYSSEDGYLRYVKDGCFMKGEALSCVKYKALKIAKKTLFGDNFYSNETIKASQMISFVPLDTDTIEKLSIGEKSEVLMSEPRGFMSEWAELAKYLMKLMKDFFKVKGLRVNLPEGARTVEEDDDVDGRGKRKKLAVIIPLLTLLATIKTKLLLIPVLLSVLLLKKLLLVGALLLPSLLNTLKACKHHHPHSYSYFGSSDSADFNSDYGSTYAYSSGAGYNKDWASNRAYNMPKYHRPTPAPVYITAPGAAV</sequence>
<dbReference type="AlphaFoldDB" id="A0ABD0SDB3"/>
<comment type="caution">
    <text evidence="2">The sequence shown here is derived from an EMBL/GenBank/DDBJ whole genome shotgun (WGS) entry which is preliminary data.</text>
</comment>
<evidence type="ECO:0000256" key="1">
    <source>
        <dbReference type="SAM" id="SignalP"/>
    </source>
</evidence>
<dbReference type="Proteomes" id="UP001549920">
    <property type="component" value="Unassembled WGS sequence"/>
</dbReference>
<keyword evidence="1" id="KW-0732">Signal</keyword>
<dbReference type="PANTHER" id="PTHR21879:SF26">
    <property type="entry name" value="OSIRIS 1"/>
    <property type="match status" value="1"/>
</dbReference>
<dbReference type="EMBL" id="JBEDNZ010000024">
    <property type="protein sequence ID" value="KAL0811298.1"/>
    <property type="molecule type" value="Genomic_DNA"/>
</dbReference>
<evidence type="ECO:0000313" key="4">
    <source>
        <dbReference type="Proteomes" id="UP001549920"/>
    </source>
</evidence>
<protein>
    <submittedName>
        <fullName evidence="2">Uncharacterized protein</fullName>
    </submittedName>
</protein>
<dbReference type="Proteomes" id="UP001549921">
    <property type="component" value="Unassembled WGS sequence"/>
</dbReference>
<evidence type="ECO:0000313" key="3">
    <source>
        <dbReference type="EMBL" id="KAL0860877.1"/>
    </source>
</evidence>
<proteinExistence type="predicted"/>
<dbReference type="EMBL" id="JBEUOH010000024">
    <property type="protein sequence ID" value="KAL0860877.1"/>
    <property type="molecule type" value="Genomic_DNA"/>
</dbReference>